<keyword evidence="4 6" id="KW-1133">Transmembrane helix</keyword>
<evidence type="ECO:0000313" key="9">
    <source>
        <dbReference type="Proteomes" id="UP001305702"/>
    </source>
</evidence>
<evidence type="ECO:0000256" key="3">
    <source>
        <dbReference type="ARBA" id="ARBA00022692"/>
    </source>
</evidence>
<evidence type="ECO:0000259" key="7">
    <source>
        <dbReference type="Pfam" id="PF00892"/>
    </source>
</evidence>
<dbReference type="InterPro" id="IPR000620">
    <property type="entry name" value="EamA_dom"/>
</dbReference>
<feature type="transmembrane region" description="Helical" evidence="6">
    <location>
        <begin position="38"/>
        <end position="57"/>
    </location>
</feature>
<dbReference type="InterPro" id="IPR050638">
    <property type="entry name" value="AA-Vitamin_Transporters"/>
</dbReference>
<dbReference type="EMBL" id="CP130318">
    <property type="protein sequence ID" value="WNQ10905.1"/>
    <property type="molecule type" value="Genomic_DNA"/>
</dbReference>
<evidence type="ECO:0000313" key="8">
    <source>
        <dbReference type="EMBL" id="WNQ10905.1"/>
    </source>
</evidence>
<keyword evidence="9" id="KW-1185">Reference proteome</keyword>
<feature type="domain" description="EamA" evidence="7">
    <location>
        <begin position="5"/>
        <end position="139"/>
    </location>
</feature>
<evidence type="ECO:0000256" key="1">
    <source>
        <dbReference type="ARBA" id="ARBA00004127"/>
    </source>
</evidence>
<proteinExistence type="inferred from homology"/>
<dbReference type="PANTHER" id="PTHR32322">
    <property type="entry name" value="INNER MEMBRANE TRANSPORTER"/>
    <property type="match status" value="1"/>
</dbReference>
<keyword evidence="3 6" id="KW-0812">Transmembrane</keyword>
<feature type="transmembrane region" description="Helical" evidence="6">
    <location>
        <begin position="95"/>
        <end position="116"/>
    </location>
</feature>
<dbReference type="PANTHER" id="PTHR32322:SF2">
    <property type="entry name" value="EAMA DOMAIN-CONTAINING PROTEIN"/>
    <property type="match status" value="1"/>
</dbReference>
<feature type="transmembrane region" description="Helical" evidence="6">
    <location>
        <begin position="214"/>
        <end position="237"/>
    </location>
</feature>
<accession>A0AA96LCP3</accession>
<comment type="subcellular location">
    <subcellularLocation>
        <location evidence="1">Endomembrane system</location>
        <topology evidence="1">Multi-pass membrane protein</topology>
    </subcellularLocation>
</comment>
<feature type="domain" description="EamA" evidence="7">
    <location>
        <begin position="155"/>
        <end position="290"/>
    </location>
</feature>
<evidence type="ECO:0000256" key="5">
    <source>
        <dbReference type="ARBA" id="ARBA00023136"/>
    </source>
</evidence>
<keyword evidence="5 6" id="KW-0472">Membrane</keyword>
<dbReference type="Pfam" id="PF00892">
    <property type="entry name" value="EamA"/>
    <property type="match status" value="2"/>
</dbReference>
<feature type="transmembrane region" description="Helical" evidence="6">
    <location>
        <begin position="249"/>
        <end position="267"/>
    </location>
</feature>
<dbReference type="AlphaFoldDB" id="A0AA96LCP3"/>
<dbReference type="PROSITE" id="PS51257">
    <property type="entry name" value="PROKAR_LIPOPROTEIN"/>
    <property type="match status" value="1"/>
</dbReference>
<feature type="transmembrane region" description="Helical" evidence="6">
    <location>
        <begin position="69"/>
        <end position="89"/>
    </location>
</feature>
<protein>
    <submittedName>
        <fullName evidence="8">DMT family transporter</fullName>
    </submittedName>
</protein>
<feature type="transmembrane region" description="Helical" evidence="6">
    <location>
        <begin position="273"/>
        <end position="290"/>
    </location>
</feature>
<dbReference type="SUPFAM" id="SSF103481">
    <property type="entry name" value="Multidrug resistance efflux transporter EmrE"/>
    <property type="match status" value="2"/>
</dbReference>
<sequence>MIRSSAYVLLVLAACFWGGNFVVGKALVAHIPPLTLAALRWSIAFLCLLPFYGREAWERRHSFLRRWKTVAFVSLTGVAGFNTLTYVAVQYTGSINASLMNAATPILVIILSSFLLKERIAWAAGPGILLSLFGVLWIIGRGSLTTLLHLSFNQGDLWMLAAVFCWALYSVVMKKEGGRFPASVFLLAQMAAALLLLLPLSAVELAVKAPAIDWSPGLIAGVLYIAVFASLAAFLSWNRAIELIGPQRCAGFLNLIPLFAALFATLFTGETFHLYHIAGVALIVSGVYLTQRAMKRRRSAVVEDFSI</sequence>
<organism evidence="8 9">
    <name type="scientific">Paenibacillus aurantius</name>
    <dbReference type="NCBI Taxonomy" id="2918900"/>
    <lineage>
        <taxon>Bacteria</taxon>
        <taxon>Bacillati</taxon>
        <taxon>Bacillota</taxon>
        <taxon>Bacilli</taxon>
        <taxon>Bacillales</taxon>
        <taxon>Paenibacillaceae</taxon>
        <taxon>Paenibacillus</taxon>
    </lineage>
</organism>
<comment type="similarity">
    <text evidence="2">Belongs to the EamA transporter family.</text>
</comment>
<dbReference type="InterPro" id="IPR037185">
    <property type="entry name" value="EmrE-like"/>
</dbReference>
<dbReference type="Proteomes" id="UP001305702">
    <property type="component" value="Chromosome"/>
</dbReference>
<evidence type="ECO:0000256" key="2">
    <source>
        <dbReference type="ARBA" id="ARBA00007362"/>
    </source>
</evidence>
<feature type="transmembrane region" description="Helical" evidence="6">
    <location>
        <begin position="156"/>
        <end position="172"/>
    </location>
</feature>
<gene>
    <name evidence="8" type="ORF">MJA45_25345</name>
</gene>
<evidence type="ECO:0000256" key="6">
    <source>
        <dbReference type="SAM" id="Phobius"/>
    </source>
</evidence>
<feature type="transmembrane region" description="Helical" evidence="6">
    <location>
        <begin position="128"/>
        <end position="150"/>
    </location>
</feature>
<reference evidence="8 9" key="1">
    <citation type="submission" date="2022-02" db="EMBL/GenBank/DDBJ databases">
        <title>Paenibacillus sp. MBLB1776 Whole Genome Shotgun Sequencing.</title>
        <authorList>
            <person name="Hwang C.Y."/>
            <person name="Cho E.-S."/>
            <person name="Seo M.-J."/>
        </authorList>
    </citation>
    <scope>NUCLEOTIDE SEQUENCE [LARGE SCALE GENOMIC DNA]</scope>
    <source>
        <strain evidence="8 9">MBLB1776</strain>
    </source>
</reference>
<evidence type="ECO:0000256" key="4">
    <source>
        <dbReference type="ARBA" id="ARBA00022989"/>
    </source>
</evidence>
<dbReference type="KEGG" id="paun:MJA45_25345"/>
<feature type="transmembrane region" description="Helical" evidence="6">
    <location>
        <begin position="184"/>
        <end position="202"/>
    </location>
</feature>
<dbReference type="GO" id="GO:0016020">
    <property type="term" value="C:membrane"/>
    <property type="evidence" value="ECO:0007669"/>
    <property type="project" value="UniProtKB-SubCell"/>
</dbReference>
<name>A0AA96LCP3_9BACL</name>
<dbReference type="RefSeq" id="WP_315604680.1">
    <property type="nucleotide sequence ID" value="NZ_CP130318.1"/>
</dbReference>